<evidence type="ECO:0000256" key="7">
    <source>
        <dbReference type="ARBA" id="ARBA00022741"/>
    </source>
</evidence>
<gene>
    <name evidence="20" type="primary">PEX1</name>
    <name evidence="20" type="ORF">BN7_3167</name>
</gene>
<accession>K0KQF4</accession>
<dbReference type="InterPro" id="IPR050168">
    <property type="entry name" value="AAA_ATPase_domain"/>
</dbReference>
<keyword evidence="5" id="KW-0962">Peroxisome biogenesis</keyword>
<dbReference type="AlphaFoldDB" id="K0KQF4"/>
<dbReference type="CDD" id="cd19526">
    <property type="entry name" value="RecA-like_PEX1_r2"/>
    <property type="match status" value="1"/>
</dbReference>
<keyword evidence="9" id="KW-0067">ATP-binding</keyword>
<dbReference type="InterPro" id="IPR003593">
    <property type="entry name" value="AAA+_ATPase"/>
</dbReference>
<evidence type="ECO:0000256" key="14">
    <source>
        <dbReference type="ARBA" id="ARBA00034532"/>
    </source>
</evidence>
<dbReference type="InterPro" id="IPR009010">
    <property type="entry name" value="Asp_de-COase-like_dom_sf"/>
</dbReference>
<evidence type="ECO:0000256" key="15">
    <source>
        <dbReference type="ARBA" id="ARBA00046271"/>
    </source>
</evidence>
<evidence type="ECO:0000256" key="3">
    <source>
        <dbReference type="ARBA" id="ARBA00022448"/>
    </source>
</evidence>
<keyword evidence="21" id="KW-1185">Reference proteome</keyword>
<dbReference type="GO" id="GO:0005829">
    <property type="term" value="C:cytosol"/>
    <property type="evidence" value="ECO:0007669"/>
    <property type="project" value="UniProtKB-SubCell"/>
</dbReference>
<proteinExistence type="inferred from homology"/>
<dbReference type="FunFam" id="3.40.50.300:FF:000149">
    <property type="entry name" value="Nuclear valosin-containing protein-like"/>
    <property type="match status" value="1"/>
</dbReference>
<comment type="subunit">
    <text evidence="17">Interacts with PEX6; forming the PEX1-PEX6 AAA ATPase complex, which is composed of a heterohexamer formed by a trimer of PEX1-PEX6 dimers.</text>
</comment>
<comment type="similarity">
    <text evidence="2">Belongs to the AAA ATPase family.</text>
</comment>
<dbReference type="GO" id="GO:0005524">
    <property type="term" value="F:ATP binding"/>
    <property type="evidence" value="ECO:0007669"/>
    <property type="project" value="UniProtKB-KW"/>
</dbReference>
<keyword evidence="3" id="KW-0813">Transport</keyword>
<evidence type="ECO:0000256" key="11">
    <source>
        <dbReference type="ARBA" id="ARBA00023136"/>
    </source>
</evidence>
<feature type="region of interest" description="Disordered" evidence="18">
    <location>
        <begin position="179"/>
        <end position="198"/>
    </location>
</feature>
<dbReference type="SUPFAM" id="SSF50692">
    <property type="entry name" value="ADC-like"/>
    <property type="match status" value="1"/>
</dbReference>
<evidence type="ECO:0000313" key="21">
    <source>
        <dbReference type="Proteomes" id="UP000009328"/>
    </source>
</evidence>
<keyword evidence="4" id="KW-0963">Cytoplasm</keyword>
<dbReference type="FunFam" id="1.10.8.60:FF:000105">
    <property type="entry name" value="PeRoXisome assembly factor"/>
    <property type="match status" value="1"/>
</dbReference>
<dbReference type="Gene3D" id="1.10.8.60">
    <property type="match status" value="2"/>
</dbReference>
<dbReference type="SMART" id="SM00382">
    <property type="entry name" value="AAA"/>
    <property type="match status" value="2"/>
</dbReference>
<dbReference type="GO" id="GO:0005778">
    <property type="term" value="C:peroxisomal membrane"/>
    <property type="evidence" value="ECO:0007669"/>
    <property type="project" value="UniProtKB-SubCell"/>
</dbReference>
<dbReference type="SUPFAM" id="SSF54585">
    <property type="entry name" value="Cdc48 domain 2-like"/>
    <property type="match status" value="1"/>
</dbReference>
<keyword evidence="6" id="KW-0677">Repeat</keyword>
<organism evidence="20 21">
    <name type="scientific">Wickerhamomyces ciferrii (strain ATCC 14091 / BCRC 22168 / CBS 111 / JCM 3599 / NBRC 0793 / NRRL Y-1031 F-60-10)</name>
    <name type="common">Yeast</name>
    <name type="synonym">Pichia ciferrii</name>
    <dbReference type="NCBI Taxonomy" id="1206466"/>
    <lineage>
        <taxon>Eukaryota</taxon>
        <taxon>Fungi</taxon>
        <taxon>Dikarya</taxon>
        <taxon>Ascomycota</taxon>
        <taxon>Saccharomycotina</taxon>
        <taxon>Saccharomycetes</taxon>
        <taxon>Phaffomycetales</taxon>
        <taxon>Wickerhamomycetaceae</taxon>
        <taxon>Wickerhamomyces</taxon>
    </lineage>
</organism>
<name>K0KQF4_WICCF</name>
<dbReference type="STRING" id="1206466.K0KQF4"/>
<dbReference type="InterPro" id="IPR027417">
    <property type="entry name" value="P-loop_NTPase"/>
</dbReference>
<dbReference type="GO" id="GO:0016558">
    <property type="term" value="P:protein import into peroxisome matrix"/>
    <property type="evidence" value="ECO:0007669"/>
    <property type="project" value="TreeGrafter"/>
</dbReference>
<evidence type="ECO:0000256" key="5">
    <source>
        <dbReference type="ARBA" id="ARBA00022593"/>
    </source>
</evidence>
<dbReference type="Pfam" id="PF09262">
    <property type="entry name" value="PEX-1N"/>
    <property type="match status" value="1"/>
</dbReference>
<evidence type="ECO:0000313" key="20">
    <source>
        <dbReference type="EMBL" id="CCH43614.1"/>
    </source>
</evidence>
<dbReference type="SUPFAM" id="SSF52540">
    <property type="entry name" value="P-loop containing nucleoside triphosphate hydrolases"/>
    <property type="match status" value="2"/>
</dbReference>
<dbReference type="InParanoid" id="K0KQF4"/>
<evidence type="ECO:0000256" key="4">
    <source>
        <dbReference type="ARBA" id="ARBA00022490"/>
    </source>
</evidence>
<evidence type="ECO:0000256" key="8">
    <source>
        <dbReference type="ARBA" id="ARBA00022801"/>
    </source>
</evidence>
<dbReference type="Proteomes" id="UP000009328">
    <property type="component" value="Unassembled WGS sequence"/>
</dbReference>
<dbReference type="HOGENOM" id="CLU_000688_1_1_1"/>
<dbReference type="eggNOG" id="KOG0735">
    <property type="taxonomic scope" value="Eukaryota"/>
</dbReference>
<dbReference type="Pfam" id="PF00004">
    <property type="entry name" value="AAA"/>
    <property type="match status" value="2"/>
</dbReference>
<evidence type="ECO:0000256" key="18">
    <source>
        <dbReference type="SAM" id="MobiDB-lite"/>
    </source>
</evidence>
<evidence type="ECO:0000256" key="9">
    <source>
        <dbReference type="ARBA" id="ARBA00022840"/>
    </source>
</evidence>
<evidence type="ECO:0000256" key="16">
    <source>
        <dbReference type="ARBA" id="ARBA00048778"/>
    </source>
</evidence>
<reference evidence="20 21" key="1">
    <citation type="journal article" date="2012" name="Eukaryot. Cell">
        <title>Draft genome sequence of Wickerhamomyces ciferrii NRRL Y-1031 F-60-10.</title>
        <authorList>
            <person name="Schneider J."/>
            <person name="Andrea H."/>
            <person name="Blom J."/>
            <person name="Jaenicke S."/>
            <person name="Ruckert C."/>
            <person name="Schorsch C."/>
            <person name="Szczepanowski R."/>
            <person name="Farwick M."/>
            <person name="Goesmann A."/>
            <person name="Puhler A."/>
            <person name="Schaffer S."/>
            <person name="Tauch A."/>
            <person name="Kohler T."/>
            <person name="Brinkrolf K."/>
        </authorList>
    </citation>
    <scope>NUCLEOTIDE SEQUENCE [LARGE SCALE GENOMIC DNA]</scope>
    <source>
        <strain evidence="21">ATCC 14091 / BCRC 22168 / CBS 111 / JCM 3599 / NBRC 0793 / NRRL Y-1031 F-60-10</strain>
    </source>
</reference>
<dbReference type="PANTHER" id="PTHR23077:SF12">
    <property type="entry name" value="PEROXISOMAL ATPASE PEX1"/>
    <property type="match status" value="1"/>
</dbReference>
<protein>
    <recommendedName>
        <fullName evidence="14">Peroxisomal ATPase PEX1</fullName>
    </recommendedName>
    <alternativeName>
        <fullName evidence="13">Peroxin-1</fullName>
    </alternativeName>
</protein>
<dbReference type="Gene3D" id="3.40.50.300">
    <property type="entry name" value="P-loop containing nucleotide triphosphate hydrolases"/>
    <property type="match status" value="2"/>
</dbReference>
<keyword evidence="12" id="KW-0576">Peroxisome</keyword>
<evidence type="ECO:0000256" key="2">
    <source>
        <dbReference type="ARBA" id="ARBA00006914"/>
    </source>
</evidence>
<dbReference type="InterPro" id="IPR003959">
    <property type="entry name" value="ATPase_AAA_core"/>
</dbReference>
<evidence type="ECO:0000256" key="13">
    <source>
        <dbReference type="ARBA" id="ARBA00032509"/>
    </source>
</evidence>
<keyword evidence="11" id="KW-0472">Membrane</keyword>
<dbReference type="InterPro" id="IPR015342">
    <property type="entry name" value="PEX1-N_C-lobe"/>
</dbReference>
<sequence length="1113" mass="123821">MSIHEGQVSVELVPLKTNLVNLPSDLVEQLFIQDFIVELFFTAPTPKFIYTGWSGYTSASGAKSIEMDPALANAYGLKEKTKIKVTAIWEYEEVTKIHVEPKSASDWEVTELHAVALEYKLLSQIRSVQLNAPIIVYPTGSITATLNVKKLEPELQNPKKFAKVSPNAEVIVAPRTRKVKKSKSVSSRSSSRTRKSNEISQIVLKRGISLPHEYFKDVKETNTYELYANFNEVIHTLGKAEYVKVSIIPGPGSNNNNKQQADQSQQVNLETGSTYVYAKLTHNGNIHNHVGLSRLLAIGLGVEDKVGDVVKIEPAHVNLETKWKFIIHPYTTVSQPQQSDQISLNDAKSKAEKEAKRQKNNELKIELSEGFLDRSRLTSPLTNGLKLPSMDHLPQGGILEFKNSKSDMFLCFPSTKYDIDIGDEYLIQESLVPSTIEKEEVHIEKAIGQDELLKKIEKSLKRSKIGALIFGASGSGKSLIINQISQKLHDNGVYRLEIDCSDFARESVTNLKEKIKNWLAKCAWYTPSVLVLEGLESIFPAEGENADNGQTRQLTEFFVQSVNSISKSKNLIILATARSKESINSYLFSSHCIEESFNLRAPNKEVRHSLIESFLEKDGLKLSKEFDISQLSAETEGYLPSDLKVLVDRINHEALSQAIEKGQSIPEKSISNDLFTKAITGYVPSNLRGVKLQKSTTSWIDIGGLTEAKSILLETLEWPTKYAPIFKSATLRLRSGILLYGYPGCGKTLLASAVAGQCGLNFISVKGPEILNKYIGASEQSVRELFERAQAAKPCILFFDEFDSIAPKRGHDSTGVTDRVVNQMLTQMDGAEGLDGVYVLAATSRPDLIDSALLRPGRLDKSVICDMPHKDDRLDILKSITRKMNLDEGVDLDEVADKTEGFSGADLQAVGYNAYLQAVHEKLEQDKLESEGEVKSSDQDVQEFVQLSLNQIKKKQDLKPLERTQLLRQIKPLLENIQSSKESQSANPKPTKKDSGVIIKHSDFITSLNDTKPSISVSEKLKLGSIYNQFVSGRDGNMPDGSSSNEIGARSTLIIQAATKRDEVPGSSKWVLEELHNLHENMFQDVEQFTYSVASEITWAHEALDEILNDEEK</sequence>
<evidence type="ECO:0000256" key="6">
    <source>
        <dbReference type="ARBA" id="ARBA00022737"/>
    </source>
</evidence>
<dbReference type="InterPro" id="IPR003960">
    <property type="entry name" value="ATPase_AAA_CS"/>
</dbReference>
<feature type="domain" description="AAA+ ATPase" evidence="19">
    <location>
        <begin position="733"/>
        <end position="868"/>
    </location>
</feature>
<keyword evidence="10" id="KW-0653">Protein transport</keyword>
<dbReference type="EMBL" id="CAIF01000085">
    <property type="protein sequence ID" value="CCH43614.1"/>
    <property type="molecule type" value="Genomic_DNA"/>
</dbReference>
<dbReference type="PROSITE" id="PS00674">
    <property type="entry name" value="AAA"/>
    <property type="match status" value="1"/>
</dbReference>
<keyword evidence="8 20" id="KW-0378">Hydrolase</keyword>
<comment type="caution">
    <text evidence="20">The sequence shown here is derived from an EMBL/GenBank/DDBJ whole genome shotgun (WGS) entry which is preliminary data.</text>
</comment>
<comment type="subcellular location">
    <subcellularLocation>
        <location evidence="1">Cytoplasm</location>
        <location evidence="1">Cytosol</location>
    </subcellularLocation>
    <subcellularLocation>
        <location evidence="15">Peroxisome membrane</location>
    </subcellularLocation>
</comment>
<dbReference type="PANTHER" id="PTHR23077">
    <property type="entry name" value="AAA-FAMILY ATPASE"/>
    <property type="match status" value="1"/>
</dbReference>
<evidence type="ECO:0000256" key="12">
    <source>
        <dbReference type="ARBA" id="ARBA00023140"/>
    </source>
</evidence>
<comment type="catalytic activity">
    <reaction evidence="16">
        <text>ATP + H2O = ADP + phosphate + H(+)</text>
        <dbReference type="Rhea" id="RHEA:13065"/>
        <dbReference type="ChEBI" id="CHEBI:15377"/>
        <dbReference type="ChEBI" id="CHEBI:15378"/>
        <dbReference type="ChEBI" id="CHEBI:30616"/>
        <dbReference type="ChEBI" id="CHEBI:43474"/>
        <dbReference type="ChEBI" id="CHEBI:456216"/>
    </reaction>
    <physiologicalReaction direction="left-to-right" evidence="16">
        <dbReference type="Rhea" id="RHEA:13066"/>
    </physiologicalReaction>
</comment>
<dbReference type="InterPro" id="IPR029067">
    <property type="entry name" value="CDC48_domain_2-like_sf"/>
</dbReference>
<evidence type="ECO:0000256" key="1">
    <source>
        <dbReference type="ARBA" id="ARBA00004514"/>
    </source>
</evidence>
<dbReference type="Pfam" id="PF17862">
    <property type="entry name" value="AAA_lid_3"/>
    <property type="match status" value="1"/>
</dbReference>
<dbReference type="FunCoup" id="K0KQF4">
    <property type="interactions" value="217"/>
</dbReference>
<dbReference type="GO" id="GO:0016887">
    <property type="term" value="F:ATP hydrolysis activity"/>
    <property type="evidence" value="ECO:0007669"/>
    <property type="project" value="InterPro"/>
</dbReference>
<keyword evidence="7" id="KW-0547">Nucleotide-binding</keyword>
<evidence type="ECO:0000259" key="19">
    <source>
        <dbReference type="SMART" id="SM00382"/>
    </source>
</evidence>
<evidence type="ECO:0000256" key="17">
    <source>
        <dbReference type="ARBA" id="ARBA00064205"/>
    </source>
</evidence>
<dbReference type="Gene3D" id="3.10.330.10">
    <property type="match status" value="1"/>
</dbReference>
<evidence type="ECO:0000256" key="10">
    <source>
        <dbReference type="ARBA" id="ARBA00022927"/>
    </source>
</evidence>
<feature type="domain" description="AAA+ ATPase" evidence="19">
    <location>
        <begin position="463"/>
        <end position="598"/>
    </location>
</feature>
<dbReference type="InterPro" id="IPR041569">
    <property type="entry name" value="AAA_lid_3"/>
</dbReference>